<dbReference type="AlphaFoldDB" id="A0A2V1DLY1"/>
<gene>
    <name evidence="1" type="ORF">DM02DRAFT_59215</name>
</gene>
<accession>A0A2V1DLY1</accession>
<name>A0A2V1DLY1_9PLEO</name>
<reference evidence="1 2" key="1">
    <citation type="journal article" date="2018" name="Sci. Rep.">
        <title>Comparative genomics provides insights into the lifestyle and reveals functional heterogeneity of dark septate endophytic fungi.</title>
        <authorList>
            <person name="Knapp D.G."/>
            <person name="Nemeth J.B."/>
            <person name="Barry K."/>
            <person name="Hainaut M."/>
            <person name="Henrissat B."/>
            <person name="Johnson J."/>
            <person name="Kuo A."/>
            <person name="Lim J.H.P."/>
            <person name="Lipzen A."/>
            <person name="Nolan M."/>
            <person name="Ohm R.A."/>
            <person name="Tamas L."/>
            <person name="Grigoriev I.V."/>
            <person name="Spatafora J.W."/>
            <person name="Nagy L.G."/>
            <person name="Kovacs G.M."/>
        </authorList>
    </citation>
    <scope>NUCLEOTIDE SEQUENCE [LARGE SCALE GENOMIC DNA]</scope>
    <source>
        <strain evidence="1 2">DSE2036</strain>
    </source>
</reference>
<proteinExistence type="predicted"/>
<dbReference type="EMBL" id="KZ805420">
    <property type="protein sequence ID" value="PVH98144.1"/>
    <property type="molecule type" value="Genomic_DNA"/>
</dbReference>
<sequence length="191" mass="22285">MYSYHGHIHTCNRSNVCYLDTHTHTRVHAVAFKNPHPQPFLSPLSIKKNCSYNVYTYIHVCTHPHPTSIRFSPSTQTDYHRYLLYSNPTLPKFNFYTQQPFSVSPKNQPLLVSHHLPSLPHHPPIIHIPFLPSFPYYPYTYLPQLIPIKTPNKPKTCGECFTTPFITPPQPLNFKHTYLLTHTHTHTHTHT</sequence>
<organism evidence="1 2">
    <name type="scientific">Periconia macrospinosa</name>
    <dbReference type="NCBI Taxonomy" id="97972"/>
    <lineage>
        <taxon>Eukaryota</taxon>
        <taxon>Fungi</taxon>
        <taxon>Dikarya</taxon>
        <taxon>Ascomycota</taxon>
        <taxon>Pezizomycotina</taxon>
        <taxon>Dothideomycetes</taxon>
        <taxon>Pleosporomycetidae</taxon>
        <taxon>Pleosporales</taxon>
        <taxon>Massarineae</taxon>
        <taxon>Periconiaceae</taxon>
        <taxon>Periconia</taxon>
    </lineage>
</organism>
<keyword evidence="2" id="KW-1185">Reference proteome</keyword>
<evidence type="ECO:0000313" key="1">
    <source>
        <dbReference type="EMBL" id="PVH98144.1"/>
    </source>
</evidence>
<protein>
    <submittedName>
        <fullName evidence="1">Uncharacterized protein</fullName>
    </submittedName>
</protein>
<dbReference type="Proteomes" id="UP000244855">
    <property type="component" value="Unassembled WGS sequence"/>
</dbReference>
<evidence type="ECO:0000313" key="2">
    <source>
        <dbReference type="Proteomes" id="UP000244855"/>
    </source>
</evidence>